<dbReference type="RefSeq" id="WP_163606028.1">
    <property type="nucleotide sequence ID" value="NZ_JAABOO010000001.1"/>
</dbReference>
<dbReference type="InterPro" id="IPR050250">
    <property type="entry name" value="Macrolide_Exporter_MacB"/>
</dbReference>
<evidence type="ECO:0000256" key="4">
    <source>
        <dbReference type="ARBA" id="ARBA00022989"/>
    </source>
</evidence>
<proteinExistence type="predicted"/>
<dbReference type="EMBL" id="JAABOO010000001">
    <property type="protein sequence ID" value="NER13025.1"/>
    <property type="molecule type" value="Genomic_DNA"/>
</dbReference>
<dbReference type="PANTHER" id="PTHR30572">
    <property type="entry name" value="MEMBRANE COMPONENT OF TRANSPORTER-RELATED"/>
    <property type="match status" value="1"/>
</dbReference>
<keyword evidence="4 6" id="KW-1133">Transmembrane helix</keyword>
<keyword evidence="10" id="KW-1185">Reference proteome</keyword>
<feature type="transmembrane region" description="Helical" evidence="6">
    <location>
        <begin position="437"/>
        <end position="459"/>
    </location>
</feature>
<evidence type="ECO:0000259" key="7">
    <source>
        <dbReference type="Pfam" id="PF02687"/>
    </source>
</evidence>
<organism evidence="9 10">
    <name type="scientific">Leptobacterium flavescens</name>
    <dbReference type="NCBI Taxonomy" id="472055"/>
    <lineage>
        <taxon>Bacteria</taxon>
        <taxon>Pseudomonadati</taxon>
        <taxon>Bacteroidota</taxon>
        <taxon>Flavobacteriia</taxon>
        <taxon>Flavobacteriales</taxon>
        <taxon>Flavobacteriaceae</taxon>
        <taxon>Leptobacterium</taxon>
    </lineage>
</organism>
<dbReference type="AlphaFoldDB" id="A0A6P0UIA4"/>
<protein>
    <submittedName>
        <fullName evidence="9">FtsX-like permease family protein</fullName>
    </submittedName>
</protein>
<evidence type="ECO:0000256" key="2">
    <source>
        <dbReference type="ARBA" id="ARBA00022475"/>
    </source>
</evidence>
<feature type="transmembrane region" description="Helical" evidence="6">
    <location>
        <begin position="352"/>
        <end position="372"/>
    </location>
</feature>
<feature type="transmembrane region" description="Helical" evidence="6">
    <location>
        <begin position="778"/>
        <end position="796"/>
    </location>
</feature>
<evidence type="ECO:0000259" key="8">
    <source>
        <dbReference type="Pfam" id="PF12704"/>
    </source>
</evidence>
<sequence>MLKNYLKIAWRNLWKNKLFTSINIVSLAIGLSTSFVIGILVYYDLSFDTFHKDSDRIYRITSNFTSPEFKAHNRGVPRPLTTSVKEDFKGVEQATYFYTGYIATVNTPQKEHVYREVNDVIYTDESYFKLFRYDWLAGSPHGILENPDEVVLTKNRAQKYFPGLSADQILGKTLIYNDSMSTRVTGIVDDLKQRSDFKGKEFISLKTAVKSSQRRQILSENWLGTNSGVQLFVKLDKNINKQVVKEQLDELAAAKLDEELSVYKQKQRFHLQPLSDLHFNADYGIFNFSGSPASRSSLWGLSGIALFILLLACINFINLNTAQATKRAKEIGIIKALGAAKRQVMFQMLGEMFLLTVIATLVSVVFAVYLLRIFGDFTPEGVTAELFTSPQIIGFIIVLLICVTLLSGFYPAMVLSKFRPSAILRNKVSSGRQSASLRRYLTIFQFVIAQVFILATLLVGKQISFMMNKDMGFKTNAIAYVQSPWYDSSEAKRLQFMEELKAIPLIQDISLGNNPPASFNVSSSNLIYREGEKEIQKEVEFLYGDLNYLNLYNIDLLAGRERLNDTIKEYVINESYLKVLGFQDPVNAIGKILEVDGEKTPIVGVMKDFNQRSLKSPIQPLVLTGDIYGPRFRQLNTIHFSMAEGSKENWAATLAKVERVYKKIYPDAIFDISFMDQTVAQFYEQEQKMSTLLRWAMGLSILISCLGLFGLVIHTIQARVKEIGIRKVLGQRSAQITLLLSREFMQLVVISVAIGIPVAYLFFKDWLSGFTYRVPVDVSYFVIAGAITLMVAFLTVSSQTVLASRLDPAKTLKEE</sequence>
<dbReference type="InterPro" id="IPR003838">
    <property type="entry name" value="ABC3_permease_C"/>
</dbReference>
<name>A0A6P0UIA4_9FLAO</name>
<evidence type="ECO:0000256" key="6">
    <source>
        <dbReference type="SAM" id="Phobius"/>
    </source>
</evidence>
<accession>A0A6P0UIA4</accession>
<feature type="transmembrane region" description="Helical" evidence="6">
    <location>
        <begin position="298"/>
        <end position="319"/>
    </location>
</feature>
<dbReference type="InterPro" id="IPR025857">
    <property type="entry name" value="MacB_PCD"/>
</dbReference>
<feature type="transmembrane region" description="Helical" evidence="6">
    <location>
        <begin position="21"/>
        <end position="43"/>
    </location>
</feature>
<keyword evidence="5 6" id="KW-0472">Membrane</keyword>
<dbReference type="GO" id="GO:0005886">
    <property type="term" value="C:plasma membrane"/>
    <property type="evidence" value="ECO:0007669"/>
    <property type="project" value="UniProtKB-SubCell"/>
</dbReference>
<comment type="subcellular location">
    <subcellularLocation>
        <location evidence="1">Cell membrane</location>
        <topology evidence="1">Multi-pass membrane protein</topology>
    </subcellularLocation>
</comment>
<reference evidence="9 10" key="1">
    <citation type="submission" date="2020-01" db="EMBL/GenBank/DDBJ databases">
        <title>Leptobacterium flavescens.</title>
        <authorList>
            <person name="Wang G."/>
        </authorList>
    </citation>
    <scope>NUCLEOTIDE SEQUENCE [LARGE SCALE GENOMIC DNA]</scope>
    <source>
        <strain evidence="9 10">KCTC 22160</strain>
    </source>
</reference>
<comment type="caution">
    <text evidence="9">The sequence shown here is derived from an EMBL/GenBank/DDBJ whole genome shotgun (WGS) entry which is preliminary data.</text>
</comment>
<evidence type="ECO:0000256" key="5">
    <source>
        <dbReference type="ARBA" id="ARBA00023136"/>
    </source>
</evidence>
<feature type="transmembrane region" description="Helical" evidence="6">
    <location>
        <begin position="744"/>
        <end position="763"/>
    </location>
</feature>
<dbReference type="Pfam" id="PF02687">
    <property type="entry name" value="FtsX"/>
    <property type="match status" value="2"/>
</dbReference>
<evidence type="ECO:0000313" key="9">
    <source>
        <dbReference type="EMBL" id="NER13025.1"/>
    </source>
</evidence>
<feature type="transmembrane region" description="Helical" evidence="6">
    <location>
        <begin position="392"/>
        <end position="416"/>
    </location>
</feature>
<dbReference type="PANTHER" id="PTHR30572:SF18">
    <property type="entry name" value="ABC-TYPE MACROLIDE FAMILY EXPORT SYSTEM PERMEASE COMPONENT 2"/>
    <property type="match status" value="1"/>
</dbReference>
<dbReference type="Proteomes" id="UP000468581">
    <property type="component" value="Unassembled WGS sequence"/>
</dbReference>
<feature type="domain" description="ABC3 transporter permease C-terminal" evidence="7">
    <location>
        <begin position="697"/>
        <end position="797"/>
    </location>
</feature>
<evidence type="ECO:0000256" key="1">
    <source>
        <dbReference type="ARBA" id="ARBA00004651"/>
    </source>
</evidence>
<dbReference type="Pfam" id="PF12704">
    <property type="entry name" value="MacB_PCD"/>
    <property type="match status" value="1"/>
</dbReference>
<evidence type="ECO:0000313" key="10">
    <source>
        <dbReference type="Proteomes" id="UP000468581"/>
    </source>
</evidence>
<evidence type="ECO:0000256" key="3">
    <source>
        <dbReference type="ARBA" id="ARBA00022692"/>
    </source>
</evidence>
<feature type="domain" description="MacB-like periplasmic core" evidence="8">
    <location>
        <begin position="20"/>
        <end position="250"/>
    </location>
</feature>
<keyword evidence="2" id="KW-1003">Cell membrane</keyword>
<keyword evidence="3 6" id="KW-0812">Transmembrane</keyword>
<feature type="domain" description="ABC3 transporter permease C-terminal" evidence="7">
    <location>
        <begin position="304"/>
        <end position="418"/>
    </location>
</feature>
<feature type="transmembrane region" description="Helical" evidence="6">
    <location>
        <begin position="695"/>
        <end position="716"/>
    </location>
</feature>
<dbReference type="GO" id="GO:0022857">
    <property type="term" value="F:transmembrane transporter activity"/>
    <property type="evidence" value="ECO:0007669"/>
    <property type="project" value="TreeGrafter"/>
</dbReference>
<gene>
    <name evidence="9" type="ORF">GWK08_06215</name>
</gene>